<name>A0A8T0MIE7_PANVG</name>
<evidence type="ECO:0000313" key="2">
    <source>
        <dbReference type="EMBL" id="KAG2536538.1"/>
    </source>
</evidence>
<feature type="compositionally biased region" description="Gly residues" evidence="1">
    <location>
        <begin position="30"/>
        <end position="40"/>
    </location>
</feature>
<reference evidence="2" key="1">
    <citation type="submission" date="2020-05" db="EMBL/GenBank/DDBJ databases">
        <title>WGS assembly of Panicum virgatum.</title>
        <authorList>
            <person name="Lovell J.T."/>
            <person name="Jenkins J."/>
            <person name="Shu S."/>
            <person name="Juenger T.E."/>
            <person name="Schmutz J."/>
        </authorList>
    </citation>
    <scope>NUCLEOTIDE SEQUENCE</scope>
    <source>
        <strain evidence="2">AP13</strain>
    </source>
</reference>
<evidence type="ECO:0000256" key="1">
    <source>
        <dbReference type="SAM" id="MobiDB-lite"/>
    </source>
</evidence>
<organism evidence="2 3">
    <name type="scientific">Panicum virgatum</name>
    <name type="common">Blackwell switchgrass</name>
    <dbReference type="NCBI Taxonomy" id="38727"/>
    <lineage>
        <taxon>Eukaryota</taxon>
        <taxon>Viridiplantae</taxon>
        <taxon>Streptophyta</taxon>
        <taxon>Embryophyta</taxon>
        <taxon>Tracheophyta</taxon>
        <taxon>Spermatophyta</taxon>
        <taxon>Magnoliopsida</taxon>
        <taxon>Liliopsida</taxon>
        <taxon>Poales</taxon>
        <taxon>Poaceae</taxon>
        <taxon>PACMAD clade</taxon>
        <taxon>Panicoideae</taxon>
        <taxon>Panicodae</taxon>
        <taxon>Paniceae</taxon>
        <taxon>Panicinae</taxon>
        <taxon>Panicum</taxon>
        <taxon>Panicum sect. Hiantes</taxon>
    </lineage>
</organism>
<dbReference type="Proteomes" id="UP000823388">
    <property type="component" value="Chromosome 9N"/>
</dbReference>
<protein>
    <submittedName>
        <fullName evidence="2">Uncharacterized protein</fullName>
    </submittedName>
</protein>
<feature type="region of interest" description="Disordered" evidence="1">
    <location>
        <begin position="77"/>
        <end position="139"/>
    </location>
</feature>
<dbReference type="AlphaFoldDB" id="A0A8T0MIE7"/>
<accession>A0A8T0MIE7</accession>
<proteinExistence type="predicted"/>
<feature type="region of interest" description="Disordered" evidence="1">
    <location>
        <begin position="28"/>
        <end position="65"/>
    </location>
</feature>
<sequence length="181" mass="18142">MAVYQELSCTVKGRRACYGPVWRAPYLKPRGGGAGGGGASMAGSREAAPEAARGGSADGARRGEGGAWCGRGWSTARRGRTVGEGEGRARACRGGPRLGEGAGWREGLLSPASPLVPAGGGGGTPAPTPSPAGRLPSPGRRVGLLRRWAVAARGLTLPDTSRPLPLPASAALDPVSGAARR</sequence>
<keyword evidence="3" id="KW-1185">Reference proteome</keyword>
<dbReference type="EMBL" id="CM029054">
    <property type="protein sequence ID" value="KAG2536538.1"/>
    <property type="molecule type" value="Genomic_DNA"/>
</dbReference>
<feature type="compositionally biased region" description="Low complexity" evidence="1">
    <location>
        <begin position="41"/>
        <end position="55"/>
    </location>
</feature>
<gene>
    <name evidence="2" type="ORF">PVAP13_9NG195646</name>
</gene>
<comment type="caution">
    <text evidence="2">The sequence shown here is derived from an EMBL/GenBank/DDBJ whole genome shotgun (WGS) entry which is preliminary data.</text>
</comment>
<feature type="region of interest" description="Disordered" evidence="1">
    <location>
        <begin position="157"/>
        <end position="181"/>
    </location>
</feature>
<evidence type="ECO:0000313" key="3">
    <source>
        <dbReference type="Proteomes" id="UP000823388"/>
    </source>
</evidence>